<dbReference type="AlphaFoldDB" id="A0A2W4WW87"/>
<dbReference type="InterPro" id="IPR001633">
    <property type="entry name" value="EAL_dom"/>
</dbReference>
<dbReference type="InterPro" id="IPR029016">
    <property type="entry name" value="GAF-like_dom_sf"/>
</dbReference>
<dbReference type="InterPro" id="IPR000160">
    <property type="entry name" value="GGDEF_dom"/>
</dbReference>
<reference evidence="4 5" key="2">
    <citation type="submission" date="2018-06" db="EMBL/GenBank/DDBJ databases">
        <title>Metagenomic assembly of (sub)arctic Cyanobacteria and their associated microbiome from non-axenic cultures.</title>
        <authorList>
            <person name="Baurain D."/>
        </authorList>
    </citation>
    <scope>NUCLEOTIDE SEQUENCE [LARGE SCALE GENOMIC DNA]</scope>
    <source>
        <strain evidence="4">ULC027bin1</strain>
    </source>
</reference>
<dbReference type="Gene3D" id="3.30.70.270">
    <property type="match status" value="1"/>
</dbReference>
<dbReference type="InterPro" id="IPR043128">
    <property type="entry name" value="Rev_trsase/Diguanyl_cyclase"/>
</dbReference>
<evidence type="ECO:0000259" key="3">
    <source>
        <dbReference type="PROSITE" id="PS50887"/>
    </source>
</evidence>
<dbReference type="SMART" id="SM00052">
    <property type="entry name" value="EAL"/>
    <property type="match status" value="1"/>
</dbReference>
<dbReference type="Gene3D" id="3.20.20.450">
    <property type="entry name" value="EAL domain"/>
    <property type="match status" value="1"/>
</dbReference>
<dbReference type="CDD" id="cd01948">
    <property type="entry name" value="EAL"/>
    <property type="match status" value="1"/>
</dbReference>
<gene>
    <name evidence="4" type="ORF">DCF15_16950</name>
</gene>
<feature type="region of interest" description="Disordered" evidence="1">
    <location>
        <begin position="371"/>
        <end position="397"/>
    </location>
</feature>
<dbReference type="Pfam" id="PF00563">
    <property type="entry name" value="EAL"/>
    <property type="match status" value="1"/>
</dbReference>
<comment type="caution">
    <text evidence="4">The sequence shown here is derived from an EMBL/GenBank/DDBJ whole genome shotgun (WGS) entry which is preliminary data.</text>
</comment>
<evidence type="ECO:0000313" key="4">
    <source>
        <dbReference type="EMBL" id="PZO49433.1"/>
    </source>
</evidence>
<feature type="domain" description="EAL" evidence="2">
    <location>
        <begin position="432"/>
        <end position="707"/>
    </location>
</feature>
<dbReference type="SMART" id="SM00267">
    <property type="entry name" value="GGDEF"/>
    <property type="match status" value="1"/>
</dbReference>
<organism evidence="4 5">
    <name type="scientific">Phormidesmis priestleyi</name>
    <dbReference type="NCBI Taxonomy" id="268141"/>
    <lineage>
        <taxon>Bacteria</taxon>
        <taxon>Bacillati</taxon>
        <taxon>Cyanobacteriota</taxon>
        <taxon>Cyanophyceae</taxon>
        <taxon>Leptolyngbyales</taxon>
        <taxon>Leptolyngbyaceae</taxon>
        <taxon>Phormidesmis</taxon>
    </lineage>
</organism>
<protein>
    <submittedName>
        <fullName evidence="4">GGDEF domain-containing protein</fullName>
    </submittedName>
</protein>
<name>A0A2W4WW87_9CYAN</name>
<dbReference type="PANTHER" id="PTHR44757:SF2">
    <property type="entry name" value="BIOFILM ARCHITECTURE MAINTENANCE PROTEIN MBAA"/>
    <property type="match status" value="1"/>
</dbReference>
<dbReference type="InterPro" id="IPR052155">
    <property type="entry name" value="Biofilm_reg_signaling"/>
</dbReference>
<dbReference type="Pfam" id="PF00990">
    <property type="entry name" value="GGDEF"/>
    <property type="match status" value="1"/>
</dbReference>
<dbReference type="InterPro" id="IPR003018">
    <property type="entry name" value="GAF"/>
</dbReference>
<dbReference type="InterPro" id="IPR035919">
    <property type="entry name" value="EAL_sf"/>
</dbReference>
<dbReference type="NCBIfam" id="TIGR00254">
    <property type="entry name" value="GGDEF"/>
    <property type="match status" value="1"/>
</dbReference>
<reference evidence="5" key="1">
    <citation type="submission" date="2018-04" db="EMBL/GenBank/DDBJ databases">
        <authorList>
            <person name="Cornet L."/>
        </authorList>
    </citation>
    <scope>NUCLEOTIDE SEQUENCE [LARGE SCALE GENOMIC DNA]</scope>
</reference>
<evidence type="ECO:0000256" key="1">
    <source>
        <dbReference type="SAM" id="MobiDB-lite"/>
    </source>
</evidence>
<accession>A0A2W4WW87</accession>
<feature type="domain" description="GGDEF" evidence="3">
    <location>
        <begin position="241"/>
        <end position="374"/>
    </location>
</feature>
<dbReference type="PROSITE" id="PS50887">
    <property type="entry name" value="GGDEF"/>
    <property type="match status" value="1"/>
</dbReference>
<feature type="compositionally biased region" description="Polar residues" evidence="1">
    <location>
        <begin position="383"/>
        <end position="397"/>
    </location>
</feature>
<dbReference type="SMART" id="SM00065">
    <property type="entry name" value="GAF"/>
    <property type="match status" value="1"/>
</dbReference>
<dbReference type="PROSITE" id="PS50883">
    <property type="entry name" value="EAL"/>
    <property type="match status" value="1"/>
</dbReference>
<evidence type="ECO:0000313" key="5">
    <source>
        <dbReference type="Proteomes" id="UP000249794"/>
    </source>
</evidence>
<dbReference type="CDD" id="cd01949">
    <property type="entry name" value="GGDEF"/>
    <property type="match status" value="1"/>
</dbReference>
<dbReference type="InterPro" id="IPR029787">
    <property type="entry name" value="Nucleotide_cyclase"/>
</dbReference>
<dbReference type="Gene3D" id="3.30.450.40">
    <property type="match status" value="1"/>
</dbReference>
<dbReference type="SUPFAM" id="SSF55781">
    <property type="entry name" value="GAF domain-like"/>
    <property type="match status" value="1"/>
</dbReference>
<proteinExistence type="predicted"/>
<dbReference type="PANTHER" id="PTHR44757">
    <property type="entry name" value="DIGUANYLATE CYCLASE DGCP"/>
    <property type="match status" value="1"/>
</dbReference>
<dbReference type="Proteomes" id="UP000249794">
    <property type="component" value="Unassembled WGS sequence"/>
</dbReference>
<evidence type="ECO:0000259" key="2">
    <source>
        <dbReference type="PROSITE" id="PS50883"/>
    </source>
</evidence>
<dbReference type="SUPFAM" id="SSF55073">
    <property type="entry name" value="Nucleotide cyclase"/>
    <property type="match status" value="1"/>
</dbReference>
<dbReference type="SUPFAM" id="SSF141868">
    <property type="entry name" value="EAL domain-like"/>
    <property type="match status" value="1"/>
</dbReference>
<dbReference type="EMBL" id="QBMP01000213">
    <property type="protein sequence ID" value="PZO49433.1"/>
    <property type="molecule type" value="Genomic_DNA"/>
</dbReference>
<sequence>MPLASRPAKETLRLAKLQSYEILDTPPEPAYDDITSLAAHICQTPTALISLIDANRQWFKSKVGFEANESARNIAFCDRTIQQSNVLIVEDTHQSAQFRDNPLVTGAPHIRFYAGTPLITPDGHALGSLCVIDYVPHQLTAKQLQALRALSRQVITQMELARHAQQLKAINAQLEQKVRARTLKLSSALQQLSKTQTKLLKREAALRQSALHDPLTGLPNRSYFLQRLDQAIQLVYRQPQHLYAVLFIDLDNFKPVNDTLGHEIGDFLLQHIAKQIKSLLRKSDLLARVGGDEFAVLLDDIPDQDHAIFVVQRLQARLKQPFVMTERRAFIGASIGITFSCVGYRHPEAALRDANAAMRYAKKQSKQQSKALLQSQLKPQRSEAATSSSKVASGQLSGQLSGQPPIVIQDEALLHQQFAVFDTVLQGQAAAQITLEDELRQALLRHEFHLYYQPIFDLSVQPFATPALTGFEVLIRWHHPTRGCLEAEDFIAIAEELGIVRQLCSQVIQTACQQLKAWRAHPAYADLCLHINLSLLQLTSPQIVSQWRTYLAKYDLPAAAFQLEIEEQVLLSDDATITQVLNQLKALGLRLCVDDFGCGHSSLSRLHQLEISTLKIDRSLIKELTRTDVSDPLNPQLESSAQASTKGTDIIKTILDLGNSAGMSVIAEGIETSEQLAALVALGCRLGQGFWLSEALSVAAIDRYLAK</sequence>